<dbReference type="STRING" id="4533.J3MUD5"/>
<dbReference type="eggNOG" id="ENOG502QPUC">
    <property type="taxonomic scope" value="Eukaryota"/>
</dbReference>
<keyword evidence="1" id="KW-0175">Coiled coil</keyword>
<evidence type="ECO:0000313" key="5">
    <source>
        <dbReference type="Proteomes" id="UP000006038"/>
    </source>
</evidence>
<feature type="compositionally biased region" description="Basic and acidic residues" evidence="2">
    <location>
        <begin position="1068"/>
        <end position="1095"/>
    </location>
</feature>
<feature type="transmembrane region" description="Helical" evidence="3">
    <location>
        <begin position="1253"/>
        <end position="1274"/>
    </location>
</feature>
<evidence type="ECO:0000313" key="4">
    <source>
        <dbReference type="EnsemblPlants" id="OB08G27160.1"/>
    </source>
</evidence>
<feature type="region of interest" description="Disordered" evidence="2">
    <location>
        <begin position="1"/>
        <end position="61"/>
    </location>
</feature>
<accession>J3MUD5</accession>
<reference evidence="4" key="1">
    <citation type="journal article" date="2013" name="Nat. Commun.">
        <title>Whole-genome sequencing of Oryza brachyantha reveals mechanisms underlying Oryza genome evolution.</title>
        <authorList>
            <person name="Chen J."/>
            <person name="Huang Q."/>
            <person name="Gao D."/>
            <person name="Wang J."/>
            <person name="Lang Y."/>
            <person name="Liu T."/>
            <person name="Li B."/>
            <person name="Bai Z."/>
            <person name="Luis Goicoechea J."/>
            <person name="Liang C."/>
            <person name="Chen C."/>
            <person name="Zhang W."/>
            <person name="Sun S."/>
            <person name="Liao Y."/>
            <person name="Zhang X."/>
            <person name="Yang L."/>
            <person name="Song C."/>
            <person name="Wang M."/>
            <person name="Shi J."/>
            <person name="Liu G."/>
            <person name="Liu J."/>
            <person name="Zhou H."/>
            <person name="Zhou W."/>
            <person name="Yu Q."/>
            <person name="An N."/>
            <person name="Chen Y."/>
            <person name="Cai Q."/>
            <person name="Wang B."/>
            <person name="Liu B."/>
            <person name="Min J."/>
            <person name="Huang Y."/>
            <person name="Wu H."/>
            <person name="Li Z."/>
            <person name="Zhang Y."/>
            <person name="Yin Y."/>
            <person name="Song W."/>
            <person name="Jiang J."/>
            <person name="Jackson S.A."/>
            <person name="Wing R.A."/>
            <person name="Wang J."/>
            <person name="Chen M."/>
        </authorList>
    </citation>
    <scope>NUCLEOTIDE SEQUENCE [LARGE SCALE GENOMIC DNA]</scope>
    <source>
        <strain evidence="4">cv. IRGC 101232</strain>
    </source>
</reference>
<dbReference type="PANTHER" id="PTHR48454">
    <property type="entry name" value="PUTATIVE RNA-BINDING DOMAIN-CONTAINING PROTEIN-RELATED"/>
    <property type="match status" value="1"/>
</dbReference>
<dbReference type="Proteomes" id="UP000006038">
    <property type="component" value="Chromosome 8"/>
</dbReference>
<dbReference type="KEGG" id="obr:102718863"/>
<evidence type="ECO:0008006" key="6">
    <source>
        <dbReference type="Google" id="ProtNLM"/>
    </source>
</evidence>
<feature type="compositionally biased region" description="Polar residues" evidence="2">
    <location>
        <begin position="1176"/>
        <end position="1185"/>
    </location>
</feature>
<keyword evidence="5" id="KW-1185">Reference proteome</keyword>
<keyword evidence="3" id="KW-1133">Transmembrane helix</keyword>
<feature type="region of interest" description="Disordered" evidence="2">
    <location>
        <begin position="1110"/>
        <end position="1228"/>
    </location>
</feature>
<dbReference type="GeneID" id="102718863"/>
<proteinExistence type="predicted"/>
<gene>
    <name evidence="4" type="primary">LOC102718863</name>
</gene>
<dbReference type="Gramene" id="OB08G27160.1">
    <property type="protein sequence ID" value="OB08G27160.1"/>
    <property type="gene ID" value="OB08G27160"/>
</dbReference>
<dbReference type="OMA" id="RQYIMVA"/>
<dbReference type="OrthoDB" id="1703439at2759"/>
<keyword evidence="3" id="KW-0472">Membrane</keyword>
<evidence type="ECO:0000256" key="2">
    <source>
        <dbReference type="SAM" id="MobiDB-lite"/>
    </source>
</evidence>
<keyword evidence="3" id="KW-0812">Transmembrane</keyword>
<evidence type="ECO:0000256" key="3">
    <source>
        <dbReference type="SAM" id="Phobius"/>
    </source>
</evidence>
<feature type="region of interest" description="Disordered" evidence="2">
    <location>
        <begin position="975"/>
        <end position="1095"/>
    </location>
</feature>
<reference evidence="4" key="2">
    <citation type="submission" date="2013-04" db="UniProtKB">
        <authorList>
            <consortium name="EnsemblPlants"/>
        </authorList>
    </citation>
    <scope>IDENTIFICATION</scope>
</reference>
<feature type="compositionally biased region" description="Basic and acidic residues" evidence="2">
    <location>
        <begin position="297"/>
        <end position="314"/>
    </location>
</feature>
<evidence type="ECO:0000256" key="1">
    <source>
        <dbReference type="SAM" id="Coils"/>
    </source>
</evidence>
<dbReference type="EnsemblPlants" id="OB08G27160.1">
    <property type="protein sequence ID" value="OB08G27160.1"/>
    <property type="gene ID" value="OB08G27160"/>
</dbReference>
<name>J3MUD5_ORYBR</name>
<dbReference type="HOGENOM" id="CLU_003490_0_0_1"/>
<feature type="region of interest" description="Disordered" evidence="2">
    <location>
        <begin position="503"/>
        <end position="532"/>
    </location>
</feature>
<dbReference type="RefSeq" id="XP_006660277.1">
    <property type="nucleotide sequence ID" value="XM_006660214.3"/>
</dbReference>
<feature type="coiled-coil region" evidence="1">
    <location>
        <begin position="730"/>
        <end position="757"/>
    </location>
</feature>
<dbReference type="PANTHER" id="PTHR48454:SF1">
    <property type="entry name" value="PROTON PUMP-INTERACTOR 1"/>
    <property type="match status" value="1"/>
</dbReference>
<feature type="region of interest" description="Disordered" evidence="2">
    <location>
        <begin position="288"/>
        <end position="314"/>
    </location>
</feature>
<feature type="compositionally biased region" description="Basic and acidic residues" evidence="2">
    <location>
        <begin position="454"/>
        <end position="468"/>
    </location>
</feature>
<feature type="compositionally biased region" description="Basic and acidic residues" evidence="2">
    <location>
        <begin position="1110"/>
        <end position="1166"/>
    </location>
</feature>
<feature type="compositionally biased region" description="Low complexity" evidence="2">
    <location>
        <begin position="36"/>
        <end position="47"/>
    </location>
</feature>
<feature type="compositionally biased region" description="Basic and acidic residues" evidence="2">
    <location>
        <begin position="503"/>
        <end position="520"/>
    </location>
</feature>
<sequence>MAAEEAACGGGVEVREAELPVEEAPAASEESKETVEGVGEEVSGPVVAANGDSGDLSGKVSNLVARPDPAVIGEEVVESNAALGCAGTVHEGGVDGGLDAGAVDDAPIANGHVQHEAPACVVEEVNGDQAGLEIAELVEQEEQEVNGQELEGMIVSTADEHDDHTKRSTAAESKVHVEDGLTKAVAADATDLIKHEAINGEQDNGHMTNGHGQIEAEVNSVKPVDQEVTGIIRYGLNGSVINVHGHTDASADVHVADAVFEVKGNKSKGKDISVIEELVTATVDHDQADIPMTNGHDQVERGSDSGEVDTKSEVCGEKNGECATDATELVRQDAATGEQGTENAYVVSACDHSNTNANSDETPTHILFSSNESCMVQSVVESMEVHHEETLKVVDQCTEGIAKLAKVAGEDILTNGCENVHNKQDTLQGTITSGVDKAANAYVVEENEDTFTDSTEKKEKHEKTNDTLEGHDNFEVAEVEKVEFTAEVEAHDNFTEKVETRDLENFSGEEKEETREHASLREASLVSDQQQDTKGELSAIIVNHVADNTELKQESDSDMEIFDGAKLYSATAPAVISALHGETRSQDLSEVHNSIRACDRGTSSDALTGHNDSKENYTASVVQVEQAGPSPDDVNCPANAFTASSCMAKTEYVQVTDIADTDITGNGCELQLEINMDNEDRRDLHVIKPHSLYLMQVPRFMKESHWAKIQDAQIHLDELTQKRDAINLLRQKKKALCDEYREQLEAARQEERGARTAHGDKKNDLNSVQSMIGRMNRANSIQEIDDMIAMKEKIIAHESISLKEEKRLLQDIKELKAQKKQLYSNMGSKAEMGEVFQQKEHIHEQHKILKKDSDVLLTNLKSLEDKTRVIKKAFDDERDALRKLTQEHQAAHEVRQKAYDEWVELKKEPAKKNRFFFMYRKDSADAQKYRANKDLTGLLSFCNNQVESFMELWNKDDDFRRQYVESNKISTLRRLGTSDGRKLGPDEVPPEIPRYSNRMQSNPSLLPVPSTHVSTSASEAMPAKPASAITSVEEKTFPVLQGSKNSKPSKPKVAGNSSSKGTPGGPMPEREDLEKSENEKMHKMEESEVEKIHRMEKELELSRKAAELAIKEEEFRQEKAAAEKERLRLEQKAKAKEAEERKRRKAEKALERAEFRARKEAELMEKKKAKKDKTRGSTSVASVNGSGEGTAEAIVPNDPDSSTTENSRGGDFSQHKAMKKKTSRPSVVLKQLNKMDPMPLPLRNKGRRKMRQYIMVAVAAVVSVLALVVANKYVPSNFRASSS</sequence>
<protein>
    <recommendedName>
        <fullName evidence="6">Proton pump-interactor 1</fullName>
    </recommendedName>
</protein>
<feature type="region of interest" description="Disordered" evidence="2">
    <location>
        <begin position="447"/>
        <end position="468"/>
    </location>
</feature>
<organism evidence="4">
    <name type="scientific">Oryza brachyantha</name>
    <name type="common">malo sina</name>
    <dbReference type="NCBI Taxonomy" id="4533"/>
    <lineage>
        <taxon>Eukaryota</taxon>
        <taxon>Viridiplantae</taxon>
        <taxon>Streptophyta</taxon>
        <taxon>Embryophyta</taxon>
        <taxon>Tracheophyta</taxon>
        <taxon>Spermatophyta</taxon>
        <taxon>Magnoliopsida</taxon>
        <taxon>Liliopsida</taxon>
        <taxon>Poales</taxon>
        <taxon>Poaceae</taxon>
        <taxon>BOP clade</taxon>
        <taxon>Oryzoideae</taxon>
        <taxon>Oryzeae</taxon>
        <taxon>Oryzinae</taxon>
        <taxon>Oryza</taxon>
    </lineage>
</organism>